<protein>
    <submittedName>
        <fullName evidence="1">Uncharacterized protein</fullName>
    </submittedName>
</protein>
<dbReference type="EMBL" id="AP019621">
    <property type="protein sequence ID" value="BBJ49098.1"/>
    <property type="molecule type" value="Genomic_DNA"/>
</dbReference>
<dbReference type="AlphaFoldDB" id="A0A499V9N6"/>
<accession>A0A499V9N6</accession>
<name>A0A499V9N6_STRAX</name>
<sequence length="89" mass="9488">MVVLQCAPAFGTDVPCGAVCPPPAASTSTHGEVGRVSGALARMRPHHPAHPCPRGAFGVLKGVFMQVRSVRKVFMIEASDRATRRRHTV</sequence>
<proteinExistence type="predicted"/>
<evidence type="ECO:0000313" key="1">
    <source>
        <dbReference type="EMBL" id="BBJ49098.1"/>
    </source>
</evidence>
<gene>
    <name evidence="1" type="ORF">SAVMC3_17270</name>
</gene>
<organism evidence="1">
    <name type="scientific">Streptomyces avermitilis</name>
    <dbReference type="NCBI Taxonomy" id="33903"/>
    <lineage>
        <taxon>Bacteria</taxon>
        <taxon>Bacillati</taxon>
        <taxon>Actinomycetota</taxon>
        <taxon>Actinomycetes</taxon>
        <taxon>Kitasatosporales</taxon>
        <taxon>Streptomycetaceae</taxon>
        <taxon>Streptomyces</taxon>
    </lineage>
</organism>
<reference evidence="1" key="1">
    <citation type="submission" date="2019-04" db="EMBL/GenBank/DDBJ databases">
        <title>Draft genome sequences of Streptomyces avermitilis MC3.</title>
        <authorList>
            <person name="Komaki H."/>
            <person name="Tamura T."/>
            <person name="Hosoyama A."/>
        </authorList>
    </citation>
    <scope>NUCLEOTIDE SEQUENCE</scope>
    <source>
        <strain evidence="1">MC3</strain>
    </source>
</reference>